<feature type="region of interest" description="Disordered" evidence="1">
    <location>
        <begin position="48"/>
        <end position="75"/>
    </location>
</feature>
<dbReference type="EMBL" id="MLJW01000309">
    <property type="protein sequence ID" value="OIQ89971.1"/>
    <property type="molecule type" value="Genomic_DNA"/>
</dbReference>
<comment type="caution">
    <text evidence="2">The sequence shown here is derived from an EMBL/GenBank/DDBJ whole genome shotgun (WGS) entry which is preliminary data.</text>
</comment>
<sequence>MSTASKVTSSVASSVGAAVGNAGTGQRATSFDAVERITPPFLSVKDPWRHSYDEEASDGFGAIPRKKKQDPDNPQSQFTQLVKMAAASYPASESMQDFRSSAPILVADLMHGLGVYEINMKICSGMFRNQGSVINRFS</sequence>
<reference evidence="2" key="1">
    <citation type="submission" date="2016-10" db="EMBL/GenBank/DDBJ databases">
        <title>Sequence of Gallionella enrichment culture.</title>
        <authorList>
            <person name="Poehlein A."/>
            <person name="Muehling M."/>
            <person name="Daniel R."/>
        </authorList>
    </citation>
    <scope>NUCLEOTIDE SEQUENCE</scope>
</reference>
<feature type="compositionally biased region" description="Low complexity" evidence="1">
    <location>
        <begin position="1"/>
        <end position="25"/>
    </location>
</feature>
<evidence type="ECO:0000313" key="2">
    <source>
        <dbReference type="EMBL" id="OIQ89971.1"/>
    </source>
</evidence>
<organism evidence="2">
    <name type="scientific">mine drainage metagenome</name>
    <dbReference type="NCBI Taxonomy" id="410659"/>
    <lineage>
        <taxon>unclassified sequences</taxon>
        <taxon>metagenomes</taxon>
        <taxon>ecological metagenomes</taxon>
    </lineage>
</organism>
<name>A0A1J5RK97_9ZZZZ</name>
<feature type="region of interest" description="Disordered" evidence="1">
    <location>
        <begin position="1"/>
        <end position="31"/>
    </location>
</feature>
<protein>
    <submittedName>
        <fullName evidence="2">Uncharacterized protein</fullName>
    </submittedName>
</protein>
<dbReference type="AlphaFoldDB" id="A0A1J5RK97"/>
<gene>
    <name evidence="2" type="ORF">GALL_281090</name>
</gene>
<accession>A0A1J5RK97</accession>
<proteinExistence type="predicted"/>
<evidence type="ECO:0000256" key="1">
    <source>
        <dbReference type="SAM" id="MobiDB-lite"/>
    </source>
</evidence>